<dbReference type="Proteomes" id="UP001549291">
    <property type="component" value="Unassembled WGS sequence"/>
</dbReference>
<sequence length="52" mass="5730">MEIPGFDLEALHRLVLRAEVDRCSSSAGIHRQAPGVRVEKKTAKKSKKSRAA</sequence>
<accession>A0ABV2RV22</accession>
<gene>
    <name evidence="2" type="ORF">ABIF63_004867</name>
</gene>
<dbReference type="RefSeq" id="WP_248888438.1">
    <property type="nucleotide sequence ID" value="NZ_CP066351.1"/>
</dbReference>
<comment type="caution">
    <text evidence="2">The sequence shown here is derived from an EMBL/GenBank/DDBJ whole genome shotgun (WGS) entry which is preliminary data.</text>
</comment>
<feature type="compositionally biased region" description="Basic residues" evidence="1">
    <location>
        <begin position="42"/>
        <end position="52"/>
    </location>
</feature>
<name>A0ABV2RV22_BRAJP</name>
<protein>
    <recommendedName>
        <fullName evidence="4">Transposase</fullName>
    </recommendedName>
</protein>
<dbReference type="EMBL" id="JBEPTQ010000002">
    <property type="protein sequence ID" value="MET4720761.1"/>
    <property type="molecule type" value="Genomic_DNA"/>
</dbReference>
<keyword evidence="3" id="KW-1185">Reference proteome</keyword>
<evidence type="ECO:0008006" key="4">
    <source>
        <dbReference type="Google" id="ProtNLM"/>
    </source>
</evidence>
<organism evidence="2 3">
    <name type="scientific">Bradyrhizobium japonicum</name>
    <dbReference type="NCBI Taxonomy" id="375"/>
    <lineage>
        <taxon>Bacteria</taxon>
        <taxon>Pseudomonadati</taxon>
        <taxon>Pseudomonadota</taxon>
        <taxon>Alphaproteobacteria</taxon>
        <taxon>Hyphomicrobiales</taxon>
        <taxon>Nitrobacteraceae</taxon>
        <taxon>Bradyrhizobium</taxon>
    </lineage>
</organism>
<feature type="region of interest" description="Disordered" evidence="1">
    <location>
        <begin position="27"/>
        <end position="52"/>
    </location>
</feature>
<evidence type="ECO:0000313" key="3">
    <source>
        <dbReference type="Proteomes" id="UP001549291"/>
    </source>
</evidence>
<evidence type="ECO:0000313" key="2">
    <source>
        <dbReference type="EMBL" id="MET4720761.1"/>
    </source>
</evidence>
<evidence type="ECO:0000256" key="1">
    <source>
        <dbReference type="SAM" id="MobiDB-lite"/>
    </source>
</evidence>
<proteinExistence type="predicted"/>
<reference evidence="2 3" key="1">
    <citation type="submission" date="2024-06" db="EMBL/GenBank/DDBJ databases">
        <title>Genomic Encyclopedia of Type Strains, Phase V (KMG-V): Genome sequencing to study the core and pangenomes of soil and plant-associated prokaryotes.</title>
        <authorList>
            <person name="Whitman W."/>
        </authorList>
    </citation>
    <scope>NUCLEOTIDE SEQUENCE [LARGE SCALE GENOMIC DNA]</scope>
    <source>
        <strain evidence="2 3">USDA 160</strain>
    </source>
</reference>